<reference evidence="2 3" key="1">
    <citation type="submission" date="2014-04" db="EMBL/GenBank/DDBJ databases">
        <authorList>
            <consortium name="DOE Joint Genome Institute"/>
            <person name="Kuo A."/>
            <person name="Kohler A."/>
            <person name="Jargeat P."/>
            <person name="Nagy L.G."/>
            <person name="Floudas D."/>
            <person name="Copeland A."/>
            <person name="Barry K.W."/>
            <person name="Cichocki N."/>
            <person name="Veneault-Fourrey C."/>
            <person name="LaButti K."/>
            <person name="Lindquist E.A."/>
            <person name="Lipzen A."/>
            <person name="Lundell T."/>
            <person name="Morin E."/>
            <person name="Murat C."/>
            <person name="Sun H."/>
            <person name="Tunlid A."/>
            <person name="Henrissat B."/>
            <person name="Grigoriev I.V."/>
            <person name="Hibbett D.S."/>
            <person name="Martin F."/>
            <person name="Nordberg H.P."/>
            <person name="Cantor M.N."/>
            <person name="Hua S.X."/>
        </authorList>
    </citation>
    <scope>NUCLEOTIDE SEQUENCE [LARGE SCALE GENOMIC DNA]</scope>
    <source>
        <strain evidence="2 3">Ve08.2h10</strain>
    </source>
</reference>
<feature type="compositionally biased region" description="Polar residues" evidence="1">
    <location>
        <begin position="425"/>
        <end position="446"/>
    </location>
</feature>
<feature type="compositionally biased region" description="Low complexity" evidence="1">
    <location>
        <begin position="411"/>
        <end position="422"/>
    </location>
</feature>
<name>A0A0D0CS35_9AGAM</name>
<proteinExistence type="predicted"/>
<feature type="region of interest" description="Disordered" evidence="1">
    <location>
        <begin position="170"/>
        <end position="220"/>
    </location>
</feature>
<dbReference type="Proteomes" id="UP000054538">
    <property type="component" value="Unassembled WGS sequence"/>
</dbReference>
<protein>
    <submittedName>
        <fullName evidence="2">Uncharacterized protein</fullName>
    </submittedName>
</protein>
<feature type="region of interest" description="Disordered" evidence="1">
    <location>
        <begin position="374"/>
        <end position="513"/>
    </location>
</feature>
<dbReference type="InParanoid" id="A0A0D0CS35"/>
<dbReference type="EMBL" id="KN826675">
    <property type="protein sequence ID" value="KIK78203.1"/>
    <property type="molecule type" value="Genomic_DNA"/>
</dbReference>
<dbReference type="AlphaFoldDB" id="A0A0D0CS35"/>
<keyword evidence="3" id="KW-1185">Reference proteome</keyword>
<evidence type="ECO:0000313" key="3">
    <source>
        <dbReference type="Proteomes" id="UP000054538"/>
    </source>
</evidence>
<gene>
    <name evidence="2" type="ORF">PAXRUDRAFT_17009</name>
</gene>
<dbReference type="OrthoDB" id="3195134at2759"/>
<feature type="compositionally biased region" description="Basic and acidic residues" evidence="1">
    <location>
        <begin position="376"/>
        <end position="390"/>
    </location>
</feature>
<feature type="compositionally biased region" description="Polar residues" evidence="1">
    <location>
        <begin position="190"/>
        <end position="201"/>
    </location>
</feature>
<accession>A0A0D0CS35</accession>
<evidence type="ECO:0000256" key="1">
    <source>
        <dbReference type="SAM" id="MobiDB-lite"/>
    </source>
</evidence>
<feature type="compositionally biased region" description="Polar residues" evidence="1">
    <location>
        <begin position="472"/>
        <end position="484"/>
    </location>
</feature>
<sequence length="546" mass="58749">MPLRGAKDAPKFLGKVTAELLRFLEDVSILADQAQLDDAGKICAAIRYAALDKAELWETLDSAAAVPAVRVDFVTAVKQLYPGCEGADRYYRSDLHNLVQEYRVKPMKNREELGEYHRKFQKVAAHLISTAKLSYKVPDVHPSDPYPMTSALEAANFCLTGASLRPAYPSYGYNQPPQPFQQQPVSTQPRNSVTRPQTAGQTGTSSPTSPPPGTVVKQEYPIPGTQAPRIATCAFCQDPSHFVPNCELALAYINEGKLSHKNGRLCMADGNPIPCIQGIYGMRNVVDHLFTQPAASAKPTPSSGFVHDPPPHLTAVLYTTAYGDDNGLEMGLEVKPSAFLHTSSTDLHVPDSSEVADPEFQAFLANAWANFQARKGKGDQSKGKKTRFDGVEIPQREAPGVTVEEEIESPAMRGARALAGRRPSPLSQSHTLESQPTPDPPSSLSRTVILAPSAQRAPGEGQPITKPMPTTAPVQPTSTATQQEPSAPDSTPSTPPAPAMTAQSTNPASIAQSNGQFRYSFPLADSEAPKRALDQVLGMTVPVPLK</sequence>
<feature type="compositionally biased region" description="Low complexity" evidence="1">
    <location>
        <begin position="180"/>
        <end position="189"/>
    </location>
</feature>
<evidence type="ECO:0000313" key="2">
    <source>
        <dbReference type="EMBL" id="KIK78203.1"/>
    </source>
</evidence>
<reference evidence="3" key="2">
    <citation type="submission" date="2015-01" db="EMBL/GenBank/DDBJ databases">
        <title>Evolutionary Origins and Diversification of the Mycorrhizal Mutualists.</title>
        <authorList>
            <consortium name="DOE Joint Genome Institute"/>
            <consortium name="Mycorrhizal Genomics Consortium"/>
            <person name="Kohler A."/>
            <person name="Kuo A."/>
            <person name="Nagy L.G."/>
            <person name="Floudas D."/>
            <person name="Copeland A."/>
            <person name="Barry K.W."/>
            <person name="Cichocki N."/>
            <person name="Veneault-Fourrey C."/>
            <person name="LaButti K."/>
            <person name="Lindquist E.A."/>
            <person name="Lipzen A."/>
            <person name="Lundell T."/>
            <person name="Morin E."/>
            <person name="Murat C."/>
            <person name="Riley R."/>
            <person name="Ohm R."/>
            <person name="Sun H."/>
            <person name="Tunlid A."/>
            <person name="Henrissat B."/>
            <person name="Grigoriev I.V."/>
            <person name="Hibbett D.S."/>
            <person name="Martin F."/>
        </authorList>
    </citation>
    <scope>NUCLEOTIDE SEQUENCE [LARGE SCALE GENOMIC DNA]</scope>
    <source>
        <strain evidence="3">Ve08.2h10</strain>
    </source>
</reference>
<organism evidence="2 3">
    <name type="scientific">Paxillus rubicundulus Ve08.2h10</name>
    <dbReference type="NCBI Taxonomy" id="930991"/>
    <lineage>
        <taxon>Eukaryota</taxon>
        <taxon>Fungi</taxon>
        <taxon>Dikarya</taxon>
        <taxon>Basidiomycota</taxon>
        <taxon>Agaricomycotina</taxon>
        <taxon>Agaricomycetes</taxon>
        <taxon>Agaricomycetidae</taxon>
        <taxon>Boletales</taxon>
        <taxon>Paxilineae</taxon>
        <taxon>Paxillaceae</taxon>
        <taxon>Paxillus</taxon>
    </lineage>
</organism>
<dbReference type="STRING" id="930991.A0A0D0CS35"/>
<dbReference type="HOGENOM" id="CLU_003921_2_1_1"/>